<dbReference type="Proteomes" id="UP001369086">
    <property type="component" value="Unassembled WGS sequence"/>
</dbReference>
<organism evidence="4 5">
    <name type="scientific">Huso huso</name>
    <name type="common">Beluga</name>
    <name type="synonym">Acipenser huso</name>
    <dbReference type="NCBI Taxonomy" id="61971"/>
    <lineage>
        <taxon>Eukaryota</taxon>
        <taxon>Metazoa</taxon>
        <taxon>Chordata</taxon>
        <taxon>Craniata</taxon>
        <taxon>Vertebrata</taxon>
        <taxon>Euteleostomi</taxon>
        <taxon>Actinopterygii</taxon>
        <taxon>Chondrostei</taxon>
        <taxon>Acipenseriformes</taxon>
        <taxon>Acipenseridae</taxon>
        <taxon>Huso</taxon>
    </lineage>
</organism>
<evidence type="ECO:0008006" key="6">
    <source>
        <dbReference type="Google" id="ProtNLM"/>
    </source>
</evidence>
<comment type="caution">
    <text evidence="4">The sequence shown here is derived from an EMBL/GenBank/DDBJ whole genome shotgun (WGS) entry which is preliminary data.</text>
</comment>
<gene>
    <name evidence="4" type="ORF">HHUSO_G29330</name>
</gene>
<evidence type="ECO:0000256" key="2">
    <source>
        <dbReference type="SAM" id="Phobius"/>
    </source>
</evidence>
<accession>A0ABR0YFT0</accession>
<keyword evidence="5" id="KW-1185">Reference proteome</keyword>
<keyword evidence="2" id="KW-1133">Transmembrane helix</keyword>
<feature type="chain" id="PRO_5046973056" description="Immunoglobulin subtype domain-containing protein" evidence="3">
    <location>
        <begin position="22"/>
        <end position="307"/>
    </location>
</feature>
<proteinExistence type="predicted"/>
<keyword evidence="2" id="KW-0472">Membrane</keyword>
<protein>
    <recommendedName>
        <fullName evidence="6">Immunoglobulin subtype domain-containing protein</fullName>
    </recommendedName>
</protein>
<name>A0ABR0YFT0_HUSHU</name>
<keyword evidence="2" id="KW-0812">Transmembrane</keyword>
<sequence>MSPSGFAKLFTVFLLSFGVKATGLALVTLELGDPIRVALSGETVDLACKIHIPANSTGGKAGVYRVAAGEESLIGKETEYLTQAEPKTETLQVHFIAHNASFTGSYPCRYTSNEGRVQSSCYLLVRDVGYREPSSFIADIITLSILSAIFLVFSVTGTGVLLWKEGVQEREGKRGEREGGERWGEGEGGGERMGRGRESSREELGRGGEERERNGERRGEDGGEMEREREGEGEGRGEGIGEENRERGKGGRERGRWGDEGNGEGRGGRGGERIVREERRGEWEKGDGKDGGGMGRGRGEEEGEERE</sequence>
<feature type="compositionally biased region" description="Basic and acidic residues" evidence="1">
    <location>
        <begin position="266"/>
        <end position="290"/>
    </location>
</feature>
<dbReference type="InterPro" id="IPR033549">
    <property type="entry name" value="NFAM1"/>
</dbReference>
<feature type="signal peptide" evidence="3">
    <location>
        <begin position="1"/>
        <end position="21"/>
    </location>
</feature>
<feature type="compositionally biased region" description="Basic and acidic residues" evidence="1">
    <location>
        <begin position="168"/>
        <end position="259"/>
    </location>
</feature>
<evidence type="ECO:0000256" key="3">
    <source>
        <dbReference type="SAM" id="SignalP"/>
    </source>
</evidence>
<keyword evidence="3" id="KW-0732">Signal</keyword>
<reference evidence="4 5" key="1">
    <citation type="submission" date="2021-05" db="EMBL/GenBank/DDBJ databases">
        <authorList>
            <person name="Zahm M."/>
            <person name="Klopp C."/>
            <person name="Cabau C."/>
            <person name="Kuhl H."/>
            <person name="Suciu R."/>
            <person name="Ciorpac M."/>
            <person name="Holostenco D."/>
            <person name="Gessner J."/>
            <person name="Wuertz S."/>
            <person name="Hohne C."/>
            <person name="Stock M."/>
            <person name="Gislard M."/>
            <person name="Lluch J."/>
            <person name="Milhes M."/>
            <person name="Lampietro C."/>
            <person name="Lopez Roques C."/>
            <person name="Donnadieu C."/>
            <person name="Du K."/>
            <person name="Schartl M."/>
            <person name="Guiguen Y."/>
        </authorList>
    </citation>
    <scope>NUCLEOTIDE SEQUENCE [LARGE SCALE GENOMIC DNA]</scope>
    <source>
        <strain evidence="4">Hh-F2</strain>
        <tissue evidence="4">Blood</tissue>
    </source>
</reference>
<evidence type="ECO:0000313" key="4">
    <source>
        <dbReference type="EMBL" id="KAK6471495.1"/>
    </source>
</evidence>
<dbReference type="EMBL" id="JAHFZB010000031">
    <property type="protein sequence ID" value="KAK6471495.1"/>
    <property type="molecule type" value="Genomic_DNA"/>
</dbReference>
<evidence type="ECO:0000256" key="1">
    <source>
        <dbReference type="SAM" id="MobiDB-lite"/>
    </source>
</evidence>
<dbReference type="PANTHER" id="PTHR35680">
    <property type="entry name" value="NFAT ACTIVATION MOLECULE 1"/>
    <property type="match status" value="1"/>
</dbReference>
<feature type="transmembrane region" description="Helical" evidence="2">
    <location>
        <begin position="140"/>
        <end position="163"/>
    </location>
</feature>
<feature type="region of interest" description="Disordered" evidence="1">
    <location>
        <begin position="168"/>
        <end position="307"/>
    </location>
</feature>
<evidence type="ECO:0000313" key="5">
    <source>
        <dbReference type="Proteomes" id="UP001369086"/>
    </source>
</evidence>
<dbReference type="PANTHER" id="PTHR35680:SF1">
    <property type="entry name" value="NFAT ACTIVATION MOLECULE 1"/>
    <property type="match status" value="1"/>
</dbReference>